<sequence>MGFEPTIPLQVCRISSAAHTTLHLSAGINYKVRAGTPPIIADGIRILNLRQQHFSLSLPRRSRA</sequence>
<protein>
    <submittedName>
        <fullName evidence="1">Uncharacterized protein</fullName>
    </submittedName>
</protein>
<evidence type="ECO:0000313" key="2">
    <source>
        <dbReference type="Proteomes" id="UP000191933"/>
    </source>
</evidence>
<dbReference type="AlphaFoldDB" id="A0A9W5B3W9"/>
<keyword evidence="2" id="KW-1185">Reference proteome</keyword>
<dbReference type="Proteomes" id="UP000191933">
    <property type="component" value="Unassembled WGS sequence"/>
</dbReference>
<organism evidence="1 2">
    <name type="scientific">Agrobacterium genomosp. 2 str. CFBP 5494</name>
    <dbReference type="NCBI Taxonomy" id="1183436"/>
    <lineage>
        <taxon>Bacteria</taxon>
        <taxon>Pseudomonadati</taxon>
        <taxon>Pseudomonadota</taxon>
        <taxon>Alphaproteobacteria</taxon>
        <taxon>Hyphomicrobiales</taxon>
        <taxon>Rhizobiaceae</taxon>
        <taxon>Rhizobium/Agrobacterium group</taxon>
        <taxon>Agrobacterium</taxon>
        <taxon>Agrobacterium tumefaciens complex</taxon>
    </lineage>
</organism>
<comment type="caution">
    <text evidence="1">The sequence shown here is derived from an EMBL/GenBank/DDBJ whole genome shotgun (WGS) entry which is preliminary data.</text>
</comment>
<accession>A0A9W5B3W9</accession>
<dbReference type="EMBL" id="FBVY01000030">
    <property type="protein sequence ID" value="CUW96721.1"/>
    <property type="molecule type" value="Genomic_DNA"/>
</dbReference>
<proteinExistence type="predicted"/>
<name>A0A9W5B3W9_9HYPH</name>
<reference evidence="1 2" key="1">
    <citation type="submission" date="2016-01" db="EMBL/GenBank/DDBJ databases">
        <authorList>
            <person name="Regsiter A."/>
            <person name="william w."/>
        </authorList>
    </citation>
    <scope>NUCLEOTIDE SEQUENCE [LARGE SCALE GENOMIC DNA]</scope>
    <source>
        <strain evidence="1 2">CFBP 5494</strain>
    </source>
</reference>
<evidence type="ECO:0000313" key="1">
    <source>
        <dbReference type="EMBL" id="CUW96721.1"/>
    </source>
</evidence>
<gene>
    <name evidence="1" type="ORF">AGR2A_Lc180140</name>
</gene>